<keyword evidence="1" id="KW-0732">Signal</keyword>
<organism evidence="2 3">
    <name type="scientific">Paenibacillus aestuarii</name>
    <dbReference type="NCBI Taxonomy" id="516965"/>
    <lineage>
        <taxon>Bacteria</taxon>
        <taxon>Bacillati</taxon>
        <taxon>Bacillota</taxon>
        <taxon>Bacilli</taxon>
        <taxon>Bacillales</taxon>
        <taxon>Paenibacillaceae</taxon>
        <taxon>Paenibacillus</taxon>
    </lineage>
</organism>
<dbReference type="RefSeq" id="WP_270884143.1">
    <property type="nucleotide sequence ID" value="NZ_JAQFVF010000062.1"/>
</dbReference>
<evidence type="ECO:0000313" key="2">
    <source>
        <dbReference type="EMBL" id="MFC5452323.1"/>
    </source>
</evidence>
<protein>
    <submittedName>
        <fullName evidence="2">Uncharacterized protein</fullName>
    </submittedName>
</protein>
<sequence>MHDPQRGYPIISTVKTNRLKKSLLGITLSFSLFTSISVIAEPQAAHAAIASTKTTAASTSVSSKAGSIIALGKNYLGVR</sequence>
<feature type="signal peptide" evidence="1">
    <location>
        <begin position="1"/>
        <end position="40"/>
    </location>
</feature>
<reference evidence="3" key="1">
    <citation type="journal article" date="2019" name="Int. J. Syst. Evol. Microbiol.">
        <title>The Global Catalogue of Microorganisms (GCM) 10K type strain sequencing project: providing services to taxonomists for standard genome sequencing and annotation.</title>
        <authorList>
            <consortium name="The Broad Institute Genomics Platform"/>
            <consortium name="The Broad Institute Genome Sequencing Center for Infectious Disease"/>
            <person name="Wu L."/>
            <person name="Ma J."/>
        </authorList>
    </citation>
    <scope>NUCLEOTIDE SEQUENCE [LARGE SCALE GENOMIC DNA]</scope>
    <source>
        <strain evidence="3">KACC 11904</strain>
    </source>
</reference>
<gene>
    <name evidence="2" type="ORF">ACFPOG_29360</name>
</gene>
<proteinExistence type="predicted"/>
<dbReference type="EMBL" id="JBHSMJ010000047">
    <property type="protein sequence ID" value="MFC5452323.1"/>
    <property type="molecule type" value="Genomic_DNA"/>
</dbReference>
<feature type="chain" id="PRO_5046006767" evidence="1">
    <location>
        <begin position="41"/>
        <end position="79"/>
    </location>
</feature>
<comment type="caution">
    <text evidence="2">The sequence shown here is derived from an EMBL/GenBank/DDBJ whole genome shotgun (WGS) entry which is preliminary data.</text>
</comment>
<evidence type="ECO:0000256" key="1">
    <source>
        <dbReference type="SAM" id="SignalP"/>
    </source>
</evidence>
<evidence type="ECO:0000313" key="3">
    <source>
        <dbReference type="Proteomes" id="UP001596044"/>
    </source>
</evidence>
<name>A0ABW0KFT9_9BACL</name>
<dbReference type="Proteomes" id="UP001596044">
    <property type="component" value="Unassembled WGS sequence"/>
</dbReference>
<accession>A0ABW0KFT9</accession>
<keyword evidence="3" id="KW-1185">Reference proteome</keyword>